<dbReference type="SUPFAM" id="SSF56300">
    <property type="entry name" value="Metallo-dependent phosphatases"/>
    <property type="match status" value="1"/>
</dbReference>
<keyword evidence="1" id="KW-0547">Nucleotide-binding</keyword>
<dbReference type="KEGG" id="cjap:GWK36_13135"/>
<evidence type="ECO:0000256" key="1">
    <source>
        <dbReference type="RuleBase" id="RU362119"/>
    </source>
</evidence>
<evidence type="ECO:0000313" key="3">
    <source>
        <dbReference type="EMBL" id="QIK38770.1"/>
    </source>
</evidence>
<dbReference type="EMBL" id="CP048029">
    <property type="protein sequence ID" value="QIK38770.1"/>
    <property type="molecule type" value="Genomic_DNA"/>
</dbReference>
<dbReference type="GO" id="GO:0000166">
    <property type="term" value="F:nucleotide binding"/>
    <property type="evidence" value="ECO:0007669"/>
    <property type="project" value="UniProtKB-KW"/>
</dbReference>
<sequence>MPKSHRRGLFGCRPKICPRVGLKAALLWLSLTAGWTVGAGAAGPDTFPLTLIYLNDHHAHLDPDLGLKLHLPELGSVTIESGEMDRVAALIRSLRTRYPQSLVLHAGDALIGTPYDRLFQGETDAEAMRHICLDALALGNHEFDRGDSSLARFIQRLNQDPARCHTAVLAANVAPALATLLYPRPGMRLIQQEAILKAGEERIGVIRLIAADKTQRSSHPLPTTVFQNELTVAQARIDALKAQGIDKIVLLTHQGYRWDLKLAAGLEGADVIVSGDSHTLLGEDFRRLGLEPAGPYPTIASDRSGHKVCIVQAWEYAKAVGELHVSFNQEGQVIACTGQTHLVLGERLLQNGQGLSEAVQQNARALIAALPGVAFIQPDPEFKQALAPYRTQVAQLEQEHLGVAAQDLCPVNWSPVKGPAPCATGVQPSHTAAMSNNWSLLPIWRSFPRPMSPSSMSAGSDPICLPAPSAARPSIASSPSPIPWWS</sequence>
<dbReference type="Proteomes" id="UP000502699">
    <property type="component" value="Chromosome"/>
</dbReference>
<feature type="signal peptide" evidence="1">
    <location>
        <begin position="1"/>
        <end position="41"/>
    </location>
</feature>
<dbReference type="Gene3D" id="3.60.21.10">
    <property type="match status" value="1"/>
</dbReference>
<evidence type="ECO:0000313" key="4">
    <source>
        <dbReference type="Proteomes" id="UP000502699"/>
    </source>
</evidence>
<dbReference type="GO" id="GO:0030288">
    <property type="term" value="C:outer membrane-bounded periplasmic space"/>
    <property type="evidence" value="ECO:0007669"/>
    <property type="project" value="TreeGrafter"/>
</dbReference>
<proteinExistence type="inferred from homology"/>
<reference evidence="4" key="1">
    <citation type="submission" date="2020-01" db="EMBL/GenBank/DDBJ databases">
        <title>Caldichromatium gen. nov., sp. nov., a thermophilic purple sulfur bacterium member of the family Chromatiaceae isolated from Nakabusa hot spring, Japan.</title>
        <authorList>
            <person name="Saini M.K."/>
            <person name="Hanada S."/>
            <person name="Tank M."/>
        </authorList>
    </citation>
    <scope>NUCLEOTIDE SEQUENCE [LARGE SCALE GENOMIC DNA]</scope>
    <source>
        <strain evidence="4">No.7</strain>
    </source>
</reference>
<dbReference type="AlphaFoldDB" id="A0A6G7VFT5"/>
<comment type="similarity">
    <text evidence="1">Belongs to the 5'-nucleotidase family.</text>
</comment>
<dbReference type="InterPro" id="IPR029052">
    <property type="entry name" value="Metallo-depent_PP-like"/>
</dbReference>
<dbReference type="GO" id="GO:0009166">
    <property type="term" value="P:nucleotide catabolic process"/>
    <property type="evidence" value="ECO:0007669"/>
    <property type="project" value="InterPro"/>
</dbReference>
<dbReference type="PRINTS" id="PR01607">
    <property type="entry name" value="APYRASEFAMLY"/>
</dbReference>
<gene>
    <name evidence="3" type="ORF">GWK36_13135</name>
</gene>
<keyword evidence="1" id="KW-0732">Signal</keyword>
<dbReference type="InterPro" id="IPR004843">
    <property type="entry name" value="Calcineurin-like_PHP"/>
</dbReference>
<name>A0A6G7VFT5_9GAMM</name>
<dbReference type="PANTHER" id="PTHR11575:SF24">
    <property type="entry name" value="5'-NUCLEOTIDASE"/>
    <property type="match status" value="1"/>
</dbReference>
<protein>
    <recommendedName>
        <fullName evidence="2">Calcineurin-like phosphoesterase domain-containing protein</fullName>
    </recommendedName>
</protein>
<dbReference type="GO" id="GO:0008768">
    <property type="term" value="F:UDP-sugar diphosphatase activity"/>
    <property type="evidence" value="ECO:0007669"/>
    <property type="project" value="TreeGrafter"/>
</dbReference>
<organism evidence="3 4">
    <name type="scientific">Caldichromatium japonicum</name>
    <dbReference type="NCBI Taxonomy" id="2699430"/>
    <lineage>
        <taxon>Bacteria</taxon>
        <taxon>Pseudomonadati</taxon>
        <taxon>Pseudomonadota</taxon>
        <taxon>Gammaproteobacteria</taxon>
        <taxon>Chromatiales</taxon>
        <taxon>Chromatiaceae</taxon>
        <taxon>Caldichromatium</taxon>
    </lineage>
</organism>
<dbReference type="PANTHER" id="PTHR11575">
    <property type="entry name" value="5'-NUCLEOTIDASE-RELATED"/>
    <property type="match status" value="1"/>
</dbReference>
<keyword evidence="1" id="KW-0378">Hydrolase</keyword>
<dbReference type="Pfam" id="PF00149">
    <property type="entry name" value="Metallophos"/>
    <property type="match status" value="1"/>
</dbReference>
<keyword evidence="4" id="KW-1185">Reference proteome</keyword>
<accession>A0A6G7VFT5</accession>
<feature type="chain" id="PRO_5026370492" description="Calcineurin-like phosphoesterase domain-containing protein" evidence="1">
    <location>
        <begin position="42"/>
        <end position="486"/>
    </location>
</feature>
<dbReference type="GO" id="GO:0008253">
    <property type="term" value="F:5'-nucleotidase activity"/>
    <property type="evidence" value="ECO:0007669"/>
    <property type="project" value="TreeGrafter"/>
</dbReference>
<feature type="domain" description="Calcineurin-like phosphoesterase" evidence="2">
    <location>
        <begin position="52"/>
        <end position="279"/>
    </location>
</feature>
<dbReference type="InterPro" id="IPR006179">
    <property type="entry name" value="5_nucleotidase/apyrase"/>
</dbReference>
<evidence type="ECO:0000259" key="2">
    <source>
        <dbReference type="Pfam" id="PF00149"/>
    </source>
</evidence>